<evidence type="ECO:0000313" key="2">
    <source>
        <dbReference type="Proteomes" id="UP000286287"/>
    </source>
</evidence>
<dbReference type="RefSeq" id="WP_119766022.1">
    <property type="nucleotide sequence ID" value="NZ_QYUJ01000014.1"/>
</dbReference>
<dbReference type="AlphaFoldDB" id="A0A418VAX9"/>
<dbReference type="OrthoDB" id="63067at2"/>
<accession>A0A418VAX9</accession>
<dbReference type="Proteomes" id="UP000286287">
    <property type="component" value="Unassembled WGS sequence"/>
</dbReference>
<organism evidence="1 2">
    <name type="scientific">Deinococcus cavernae</name>
    <dbReference type="NCBI Taxonomy" id="2320857"/>
    <lineage>
        <taxon>Bacteria</taxon>
        <taxon>Thermotogati</taxon>
        <taxon>Deinococcota</taxon>
        <taxon>Deinococci</taxon>
        <taxon>Deinococcales</taxon>
        <taxon>Deinococcaceae</taxon>
        <taxon>Deinococcus</taxon>
    </lineage>
</organism>
<proteinExistence type="predicted"/>
<comment type="caution">
    <text evidence="1">The sequence shown here is derived from an EMBL/GenBank/DDBJ whole genome shotgun (WGS) entry which is preliminary data.</text>
</comment>
<sequence>MLAVLGAGVLLGGAAQAGDRLSVTRVSFNAGASHALAMVQGSRDGSGFSAAQLHLLNTMTGREWKATRQAQRESPSPQVLMASLLEAQKPALKQQGYASGLTSVPRFKRTFPVQAPTWQEGVGAGQTEQNSVKLWSRAVPVDVQVLPAQTPCPWRKMLPPGSVPARLILRVGGRQVAATAVPCAARYTLERVDVKGNRALFTLRAYTPGFEGPNAQPLFIATTFD</sequence>
<protein>
    <submittedName>
        <fullName evidence="1">DUF2259 domain-containing protein</fullName>
    </submittedName>
</protein>
<name>A0A418VAX9_9DEIO</name>
<evidence type="ECO:0000313" key="1">
    <source>
        <dbReference type="EMBL" id="RJF73288.1"/>
    </source>
</evidence>
<dbReference type="InterPro" id="IPR018725">
    <property type="entry name" value="DUF2259_secreted"/>
</dbReference>
<dbReference type="Pfam" id="PF10016">
    <property type="entry name" value="DUF2259"/>
    <property type="match status" value="1"/>
</dbReference>
<reference evidence="1 2" key="1">
    <citation type="submission" date="2018-09" db="EMBL/GenBank/DDBJ databases">
        <authorList>
            <person name="Zhu H."/>
        </authorList>
    </citation>
    <scope>NUCLEOTIDE SEQUENCE [LARGE SCALE GENOMIC DNA]</scope>
    <source>
        <strain evidence="1 2">K2S05-167</strain>
    </source>
</reference>
<gene>
    <name evidence="1" type="ORF">D3875_18745</name>
</gene>
<dbReference type="EMBL" id="QYUJ01000014">
    <property type="protein sequence ID" value="RJF73288.1"/>
    <property type="molecule type" value="Genomic_DNA"/>
</dbReference>
<keyword evidence="2" id="KW-1185">Reference proteome</keyword>